<dbReference type="EMBL" id="RDQO01000001">
    <property type="protein sequence ID" value="RMX08487.1"/>
    <property type="molecule type" value="Genomic_DNA"/>
</dbReference>
<organism evidence="1 2">
    <name type="scientific">Corticibacter populi</name>
    <dbReference type="NCBI Taxonomy" id="1550736"/>
    <lineage>
        <taxon>Bacteria</taxon>
        <taxon>Pseudomonadati</taxon>
        <taxon>Pseudomonadota</taxon>
        <taxon>Betaproteobacteria</taxon>
        <taxon>Burkholderiales</taxon>
        <taxon>Comamonadaceae</taxon>
        <taxon>Corticibacter</taxon>
    </lineage>
</organism>
<evidence type="ECO:0000313" key="1">
    <source>
        <dbReference type="EMBL" id="RMX08487.1"/>
    </source>
</evidence>
<keyword evidence="2" id="KW-1185">Reference proteome</keyword>
<dbReference type="AlphaFoldDB" id="A0A3M6QZP7"/>
<sequence>MLNIQKNLARDLLASTLADRFDITDSGLVFPRESVKVAGLYTPTVDGIVQSSRNLVTKEGLLHLLNVALGSTPKPAGYFVALFSGSTAPASNWAASNFASVAGEIVSSSEGYTLATRIPWTSTNASADTHIDNYASEVEVTFATSATVNVTGSALLTASAKGATTGVLVSATLYDAPYTFQNGNTFRVGYRLEMTV</sequence>
<gene>
    <name evidence="1" type="ORF">D8I35_05260</name>
</gene>
<name>A0A3M6QZP7_9BURK</name>
<reference evidence="1 2" key="1">
    <citation type="submission" date="2018-10" db="EMBL/GenBank/DDBJ databases">
        <title>Draft genome of Cortibacter populi DSM10536.</title>
        <authorList>
            <person name="Bernier A.-M."/>
            <person name="Bernard K."/>
        </authorList>
    </citation>
    <scope>NUCLEOTIDE SEQUENCE [LARGE SCALE GENOMIC DNA]</scope>
    <source>
        <strain evidence="1 2">DSM 105136</strain>
    </source>
</reference>
<dbReference type="RefSeq" id="WP_122226613.1">
    <property type="nucleotide sequence ID" value="NZ_RDQO01000001.1"/>
</dbReference>
<accession>A0A3M6QZP7</accession>
<dbReference type="Proteomes" id="UP000278006">
    <property type="component" value="Unassembled WGS sequence"/>
</dbReference>
<comment type="caution">
    <text evidence="1">The sequence shown here is derived from an EMBL/GenBank/DDBJ whole genome shotgun (WGS) entry which is preliminary data.</text>
</comment>
<evidence type="ECO:0000313" key="2">
    <source>
        <dbReference type="Proteomes" id="UP000278006"/>
    </source>
</evidence>
<protein>
    <submittedName>
        <fullName evidence="1">Uncharacterized protein</fullName>
    </submittedName>
</protein>
<proteinExistence type="predicted"/>
<dbReference type="OrthoDB" id="6683226at2"/>